<reference evidence="1 2" key="1">
    <citation type="submission" date="2014-04" db="EMBL/GenBank/DDBJ databases">
        <title>Draft genome sequence of the novel Streptomyces griseorubens JSD-1 playing a role in carbon and nitrogen cycle.</title>
        <authorList>
            <consortium name="Shanghai Jiao Tong University"/>
            <person name="Feng H."/>
            <person name="Sun Y."/>
            <person name="Zhi Y."/>
            <person name="Mao L."/>
            <person name="Luo Y."/>
            <person name="Wei X."/>
            <person name="Zhou P."/>
        </authorList>
    </citation>
    <scope>NUCLEOTIDE SEQUENCE [LARGE SCALE GENOMIC DNA]</scope>
    <source>
        <strain evidence="1 2">JSD-1</strain>
    </source>
</reference>
<evidence type="ECO:0000313" key="1">
    <source>
        <dbReference type="EMBL" id="KEG44074.1"/>
    </source>
</evidence>
<accession>A0ABR4T9E3</accession>
<sequence length="68" mass="7166">MSAAAHVGTVELDEAFAVQSLARVDARGLRPGDRRQARRRRGVAAIRTGVGQALAVILENVTDEVSPG</sequence>
<dbReference type="Proteomes" id="UP000027632">
    <property type="component" value="Unassembled WGS sequence"/>
</dbReference>
<dbReference type="EMBL" id="JJMG01000007">
    <property type="protein sequence ID" value="KEG44074.1"/>
    <property type="molecule type" value="Genomic_DNA"/>
</dbReference>
<comment type="caution">
    <text evidence="1">The sequence shown here is derived from an EMBL/GenBank/DDBJ whole genome shotgun (WGS) entry which is preliminary data.</text>
</comment>
<name>A0ABR4T9E3_9ACTN</name>
<protein>
    <submittedName>
        <fullName evidence="1">Uncharacterized protein</fullName>
    </submittedName>
</protein>
<evidence type="ECO:0000313" key="2">
    <source>
        <dbReference type="Proteomes" id="UP000027632"/>
    </source>
</evidence>
<gene>
    <name evidence="1" type="ORF">DJ64_31695</name>
</gene>
<proteinExistence type="predicted"/>
<organism evidence="1 2">
    <name type="scientific">Streptomyces griseorubens</name>
    <dbReference type="NCBI Taxonomy" id="66897"/>
    <lineage>
        <taxon>Bacteria</taxon>
        <taxon>Bacillati</taxon>
        <taxon>Actinomycetota</taxon>
        <taxon>Actinomycetes</taxon>
        <taxon>Kitasatosporales</taxon>
        <taxon>Streptomycetaceae</taxon>
        <taxon>Streptomyces</taxon>
        <taxon>Streptomyces althioticus group</taxon>
    </lineage>
</organism>
<keyword evidence="2" id="KW-1185">Reference proteome</keyword>